<evidence type="ECO:0000256" key="1">
    <source>
        <dbReference type="PROSITE-ProRule" id="PRU00339"/>
    </source>
</evidence>
<comment type="caution">
    <text evidence="6">The sequence shown here is derived from an EMBL/GenBank/DDBJ whole genome shotgun (WGS) entry which is preliminary data.</text>
</comment>
<evidence type="ECO:0000256" key="2">
    <source>
        <dbReference type="SAM" id="MobiDB-lite"/>
    </source>
</evidence>
<evidence type="ECO:0000313" key="8">
    <source>
        <dbReference type="Proteomes" id="UP000253065"/>
    </source>
</evidence>
<keyword evidence="8" id="KW-1185">Reference proteome</keyword>
<reference evidence="6 7" key="1">
    <citation type="submission" date="2018-07" db="EMBL/GenBank/DDBJ databases">
        <title>Freshwater and sediment microbial communities from various areas in North America, analyzing microbe dynamics in response to fracking.</title>
        <authorList>
            <person name="Lamendella R."/>
        </authorList>
    </citation>
    <scope>NUCLEOTIDE SEQUENCE [LARGE SCALE GENOMIC DNA]</scope>
    <source>
        <strain evidence="6 7">114E</strain>
        <strain evidence="5 8">114E_o</strain>
    </source>
</reference>
<evidence type="ECO:0000313" key="6">
    <source>
        <dbReference type="EMBL" id="RCW38041.1"/>
    </source>
</evidence>
<feature type="compositionally biased region" description="Basic and acidic residues" evidence="2">
    <location>
        <begin position="721"/>
        <end position="735"/>
    </location>
</feature>
<proteinExistence type="predicted"/>
<dbReference type="EMBL" id="QNSA01000001">
    <property type="protein sequence ID" value="RBP77195.1"/>
    <property type="molecule type" value="Genomic_DNA"/>
</dbReference>
<dbReference type="InterPro" id="IPR057306">
    <property type="entry name" value="B-barrel_PelB_C"/>
</dbReference>
<feature type="repeat" description="TPR" evidence="1">
    <location>
        <begin position="587"/>
        <end position="620"/>
    </location>
</feature>
<organism evidence="6 7">
    <name type="scientific">Marinobacter nauticus</name>
    <name type="common">Marinobacter hydrocarbonoclasticus</name>
    <name type="synonym">Marinobacter aquaeolei</name>
    <dbReference type="NCBI Taxonomy" id="2743"/>
    <lineage>
        <taxon>Bacteria</taxon>
        <taxon>Pseudomonadati</taxon>
        <taxon>Pseudomonadota</taxon>
        <taxon>Gammaproteobacteria</taxon>
        <taxon>Pseudomonadales</taxon>
        <taxon>Marinobacteraceae</taxon>
        <taxon>Marinobacter</taxon>
    </lineage>
</organism>
<accession>A0A368VG99</accession>
<keyword evidence="3" id="KW-0812">Transmembrane</keyword>
<dbReference type="InterPro" id="IPR019734">
    <property type="entry name" value="TPR_rpt"/>
</dbReference>
<protein>
    <submittedName>
        <fullName evidence="6">Tetratricopeptide repeat protein</fullName>
    </submittedName>
</protein>
<keyword evidence="1" id="KW-0802">TPR repeat</keyword>
<name>A0A368VG99_MARNT</name>
<evidence type="ECO:0000256" key="3">
    <source>
        <dbReference type="SAM" id="Phobius"/>
    </source>
</evidence>
<feature type="transmembrane region" description="Helical" evidence="3">
    <location>
        <begin position="12"/>
        <end position="30"/>
    </location>
</feature>
<dbReference type="SUPFAM" id="SSF48452">
    <property type="entry name" value="TPR-like"/>
    <property type="match status" value="1"/>
</dbReference>
<evidence type="ECO:0000259" key="4">
    <source>
        <dbReference type="Pfam" id="PF24604"/>
    </source>
</evidence>
<keyword evidence="3" id="KW-0472">Membrane</keyword>
<dbReference type="AlphaFoldDB" id="A0A368VG99"/>
<dbReference type="InterPro" id="IPR011990">
    <property type="entry name" value="TPR-like_helical_dom_sf"/>
</dbReference>
<dbReference type="Pfam" id="PF13432">
    <property type="entry name" value="TPR_16"/>
    <property type="match status" value="1"/>
</dbReference>
<dbReference type="Proteomes" id="UP000253065">
    <property type="component" value="Unassembled WGS sequence"/>
</dbReference>
<dbReference type="EMBL" id="QPJB01000001">
    <property type="protein sequence ID" value="RCW38041.1"/>
    <property type="molecule type" value="Genomic_DNA"/>
</dbReference>
<gene>
    <name evidence="6" type="ORF">DET51_101384</name>
    <name evidence="5" type="ORF">DET64_101385</name>
</gene>
<dbReference type="Pfam" id="PF24604">
    <property type="entry name" value="B-barrel_PelB_C"/>
    <property type="match status" value="1"/>
</dbReference>
<dbReference type="Pfam" id="PF13429">
    <property type="entry name" value="TPR_15"/>
    <property type="match status" value="1"/>
</dbReference>
<dbReference type="Proteomes" id="UP000252795">
    <property type="component" value="Unassembled WGS sequence"/>
</dbReference>
<feature type="domain" description="PelB C-terminal" evidence="4">
    <location>
        <begin position="751"/>
        <end position="1054"/>
    </location>
</feature>
<evidence type="ECO:0000313" key="5">
    <source>
        <dbReference type="EMBL" id="RBP77195.1"/>
    </source>
</evidence>
<dbReference type="PROSITE" id="PS50005">
    <property type="entry name" value="TPR"/>
    <property type="match status" value="2"/>
</dbReference>
<keyword evidence="3" id="KW-1133">Transmembrane helix</keyword>
<evidence type="ECO:0000313" key="7">
    <source>
        <dbReference type="Proteomes" id="UP000252795"/>
    </source>
</evidence>
<dbReference type="Gene3D" id="1.25.40.10">
    <property type="entry name" value="Tetratricopeptide repeat domain"/>
    <property type="match status" value="3"/>
</dbReference>
<feature type="repeat" description="TPR" evidence="1">
    <location>
        <begin position="383"/>
        <end position="416"/>
    </location>
</feature>
<dbReference type="RefSeq" id="WP_113879005.1">
    <property type="nucleotide sequence ID" value="NZ_QNSA01000001.1"/>
</dbReference>
<dbReference type="SMART" id="SM00028">
    <property type="entry name" value="TPR"/>
    <property type="match status" value="2"/>
</dbReference>
<feature type="region of interest" description="Disordered" evidence="2">
    <location>
        <begin position="720"/>
        <end position="744"/>
    </location>
</feature>
<sequence length="1062" mass="118492">MRRSSSRPNLFGVQALAVMGVLAIALLYVVHPREAFFDQIGSLEKPDALSLAYLTVLLNSDSDNKELRYRLAQMQSDVGESEQAMATLSPLLHEPTVSPKAVELALTLAIQKLAAATDEPTRAERKADLLVLVERLLGGAGAHPRVHRSVETVLGWLTPDEQLSLLPTLISSAEGQDRLWLVMSLGHAQVAAGNPADAAETLAGIIDQLPAGEQDKAARELVRLYLASGQPVRALDTFQARNLMSPGAAGLQEAIQLARLAGKDGLERQWLESLMRQYTADITELRRLRALQLGQGDLAQAAMTAERVAGMPAAVAEDRIWAARVLEWRGQPEKALARWQSLYLSAGHPEAMQRATALAQELFRWPELVKILETARARGELGADGYLVLGDAYTRAVELDKAVAVLEEAQRKYPSVAGFKDRLYQLYVNNNRYLDAIALFERQDVLSEGDRLVLANLYWRTRRVERAFETLSVSFQNPEFAAEAELMRLDLLTMLGDVDKIRAEYSQLMAGSWRQHGPGVADRLIGLAAQFGDYERVAELARYRFQRTGNARYIPILADAQANTGQWEALERTLAQWQSDPAHRQDGLYWTFRGRLFEQRGKAGDAEKAYRQALRLNPGSEDILSAWGWLLVAEPQRKSDKLNAILTELSSQSGQRQYALLAYGYSALGQDKRSRYWLQKWRTENAVEPRALEEQAGLAQSLGDQASAFHLRRLAARQVPRRVEPRTPSRQRSPDELSSGYRAQPVFGSENRAAQLGWQQERISDMAVNHWFGAWDYSSERYRLTGRAARVDTSDDTRFTKAPEPASEAMIELQNNATDWLFTAGLGHVGRLDGDELSTRFEARFQPLGRWQMAVGYHSGERSTDSAEAWWLVSRDSTSFEGLYQPDSRTTVGARLASLSFDAGSQSSVAEGQRLEVFGSHLVARRYPDWSVRAEYVLQDLNRLERLEGAVQSLFERPLQTGELLTEHYERVSVGMRWQEHSPHSLLEQQAQPGWFLDVNTGYVLSTDTVEYGLGGGVSWSLFGDDEIALSAGYASDSLSGDSSLDARVTYTLFFKTAGENR</sequence>